<organism evidence="2 3">
    <name type="scientific">Beggiatoa leptomitoformis</name>
    <dbReference type="NCBI Taxonomy" id="288004"/>
    <lineage>
        <taxon>Bacteria</taxon>
        <taxon>Pseudomonadati</taxon>
        <taxon>Pseudomonadota</taxon>
        <taxon>Gammaproteobacteria</taxon>
        <taxon>Thiotrichales</taxon>
        <taxon>Thiotrichaceae</taxon>
        <taxon>Beggiatoa</taxon>
    </lineage>
</organism>
<reference evidence="3" key="1">
    <citation type="submission" date="2016-12" db="EMBL/GenBank/DDBJ databases">
        <title>Complete Genome Sequence of Beggiatoa leptomitiformis D-401.</title>
        <authorList>
            <person name="Fomenkov A."/>
            <person name="Vincze T."/>
            <person name="Grabovich M."/>
            <person name="Anton B.P."/>
            <person name="Dubinina G."/>
            <person name="Orlova M."/>
            <person name="Belousova E."/>
            <person name="Roberts R.J."/>
        </authorList>
    </citation>
    <scope>NUCLEOTIDE SEQUENCE [LARGE SCALE GENOMIC DNA]</scope>
    <source>
        <strain evidence="3">D-401</strain>
    </source>
</reference>
<dbReference type="AlphaFoldDB" id="A0A2N9YHI3"/>
<keyword evidence="1" id="KW-0175">Coiled coil</keyword>
<protein>
    <recommendedName>
        <fullName evidence="4">Peptidase</fullName>
    </recommendedName>
</protein>
<evidence type="ECO:0008006" key="4">
    <source>
        <dbReference type="Google" id="ProtNLM"/>
    </source>
</evidence>
<sequence length="348" mass="38576">MFTDTFTEIFRAGKQTDSKGDTFEWSIEDLDQIIANHGDASNSAPIVIGHPKTNDPAWGWTAELKRVGNVLLAKFRDVAPEFEALVKEGRYRNRSVSLAKTDSGWMLRHVGFLGAVPPAIKGLKPIFNASDDACIFEFNCEKEYADMPPEVKDKANGEAEAKTVKAQEDKTDPKNFNEKIIESKEFRDYVQAQIELARTEATKATEREIAALKARLASQERAAMFAENKQLLDALVGQGKLIPAQVTGLSEFMVDLREAEGSRTFEFSSTDGKQEKSSPSVFFKQFLEKLPQQVQLGRSNQFGQENDVATSVMQQAKMISDYVEAQGKAGRIISFSTAKSELSGQGKI</sequence>
<feature type="coiled-coil region" evidence="1">
    <location>
        <begin position="202"/>
        <end position="229"/>
    </location>
</feature>
<accession>A0A2N9YHI3</accession>
<evidence type="ECO:0000313" key="2">
    <source>
        <dbReference type="EMBL" id="AUI69859.1"/>
    </source>
</evidence>
<keyword evidence="3" id="KW-1185">Reference proteome</keyword>
<dbReference type="RefSeq" id="WP_062152199.1">
    <property type="nucleotide sequence ID" value="NZ_CP012373.2"/>
</dbReference>
<evidence type="ECO:0000256" key="1">
    <source>
        <dbReference type="SAM" id="Coils"/>
    </source>
</evidence>
<dbReference type="OrthoDB" id="9816412at2"/>
<dbReference type="Proteomes" id="UP000234271">
    <property type="component" value="Chromosome"/>
</dbReference>
<evidence type="ECO:0000313" key="3">
    <source>
        <dbReference type="Proteomes" id="UP000234271"/>
    </source>
</evidence>
<dbReference type="EMBL" id="CP018889">
    <property type="protein sequence ID" value="AUI69859.1"/>
    <property type="molecule type" value="Genomic_DNA"/>
</dbReference>
<name>A0A2N9YHI3_9GAMM</name>
<proteinExistence type="predicted"/>
<gene>
    <name evidence="2" type="ORF">BLE401_14945</name>
</gene>